<dbReference type="InterPro" id="IPR019999">
    <property type="entry name" value="Anth_synth_I-like"/>
</dbReference>
<sequence length="533" mass="59940">MKACHKGDKILIISIDQWRSWVSEGFTMLPYTVRFKAEVSHLLTWTKAWEQTGNISFVLESGKGGRYTLLGLAPCKTIQGKGFKFQESELDREGNWQTIEGNASPLDAVKAWIKPFRSPSIGGLPKFVGGCAGFWGYDVARTIENIPDLASDDLPIPEYMFALYDRIWVWDHQENEVYACVHSYWSQDSPLKGNEREELLYQTYRKAQRAAEEMTEFWRSMEKVNKDLAVRNRRNFCKETAQSYSGGTDEASILPIRPAFDEKAFVHAVRRVQEYISQGDVFQVNLSVRGTCPLEAPPEEIYESLRVINPSPYMGLMRFGSFALISGSPELLVQLEEGRLRTRPIAGTRPRGVTSQEDDALAEELLANEKERAEHVMLVDLERNDLGRISRYGSVKVDEFMVIEKYSHVMHIVSEVTGELAPGKDAFDVIAATFPGGTITGAPKVRTMEIIEELEPVRRGPYTGSMGWIDYNGNMEFNIVIRTLLAAGGLGHVQAGAGIVIDSVPEREYVESLNKAKAMWKAVAVSEKMKSRV</sequence>
<protein>
    <submittedName>
        <fullName evidence="3">Para-aminobenzoate synthase component 1</fullName>
        <ecNumber evidence="3">2.6.1.85</ecNumber>
    </submittedName>
</protein>
<dbReference type="GO" id="GO:0046820">
    <property type="term" value="F:4-amino-4-deoxychorismate synthase activity"/>
    <property type="evidence" value="ECO:0007669"/>
    <property type="project" value="UniProtKB-EC"/>
</dbReference>
<accession>A0A2L1TUX4</accession>
<proteinExistence type="predicted"/>
<dbReference type="PANTHER" id="PTHR11236:SF41">
    <property type="entry name" value="AMINODEOXYCHORISMATE SYNTHASE COMPONENT 1"/>
    <property type="match status" value="1"/>
</dbReference>
<dbReference type="EMBL" id="CP019655">
    <property type="protein sequence ID" value="AVF24496.1"/>
    <property type="molecule type" value="Genomic_DNA"/>
</dbReference>
<dbReference type="InterPro" id="IPR015890">
    <property type="entry name" value="Chorismate_C"/>
</dbReference>
<name>A0A2L1TUX4_9BACL</name>
<dbReference type="Proteomes" id="UP000239833">
    <property type="component" value="Chromosome"/>
</dbReference>
<gene>
    <name evidence="3" type="primary">pabB</name>
    <name evidence="3" type="ORF">ERICIII_00236</name>
</gene>
<reference evidence="4" key="1">
    <citation type="submission" date="2017-02" db="EMBL/GenBank/DDBJ databases">
        <title>Delineation of Paenibacillus larvae strains originating from foulbrood outbreaks.</title>
        <authorList>
            <person name="Beims H."/>
            <person name="Bunk B."/>
            <person name="Sproeer C."/>
            <person name="Mohr K.I."/>
            <person name="Pradella S."/>
            <person name="Guenther G."/>
            <person name="Rohde M."/>
            <person name="von der Ohe W."/>
            <person name="Steinert M."/>
        </authorList>
    </citation>
    <scope>NUCLEOTIDE SEQUENCE [LARGE SCALE GENOMIC DNA]</scope>
    <source>
        <strain evidence="4">Eric_III</strain>
    </source>
</reference>
<dbReference type="Gene3D" id="3.60.120.10">
    <property type="entry name" value="Anthranilate synthase"/>
    <property type="match status" value="1"/>
</dbReference>
<dbReference type="Pfam" id="PF00425">
    <property type="entry name" value="Chorismate_bind"/>
    <property type="match status" value="1"/>
</dbReference>
<keyword evidence="3" id="KW-0808">Transferase</keyword>
<dbReference type="PANTHER" id="PTHR11236">
    <property type="entry name" value="AMINOBENZOATE/ANTHRANILATE SYNTHASE"/>
    <property type="match status" value="1"/>
</dbReference>
<dbReference type="InterPro" id="IPR005801">
    <property type="entry name" value="ADC_synthase"/>
</dbReference>
<dbReference type="Pfam" id="PF04715">
    <property type="entry name" value="Anth_synt_I_N"/>
    <property type="match status" value="1"/>
</dbReference>
<evidence type="ECO:0000313" key="3">
    <source>
        <dbReference type="EMBL" id="AVF24496.1"/>
    </source>
</evidence>
<dbReference type="RefSeq" id="WP_104932626.1">
    <property type="nucleotide sequence ID" value="NZ_CP019655.1"/>
</dbReference>
<dbReference type="EC" id="2.6.1.85" evidence="3"/>
<organism evidence="3 4">
    <name type="scientific">Paenibacillus larvae subsp. larvae</name>
    <dbReference type="NCBI Taxonomy" id="147375"/>
    <lineage>
        <taxon>Bacteria</taxon>
        <taxon>Bacillati</taxon>
        <taxon>Bacillota</taxon>
        <taxon>Bacilli</taxon>
        <taxon>Bacillales</taxon>
        <taxon>Paenibacillaceae</taxon>
        <taxon>Paenibacillus</taxon>
    </lineage>
</organism>
<dbReference type="PRINTS" id="PR00095">
    <property type="entry name" value="ANTSNTHASEI"/>
</dbReference>
<dbReference type="GeneID" id="64217114"/>
<keyword evidence="3" id="KW-0032">Aminotransferase</keyword>
<dbReference type="InterPro" id="IPR006805">
    <property type="entry name" value="Anth_synth_I_N"/>
</dbReference>
<dbReference type="GO" id="GO:0000162">
    <property type="term" value="P:L-tryptophan biosynthetic process"/>
    <property type="evidence" value="ECO:0007669"/>
    <property type="project" value="TreeGrafter"/>
</dbReference>
<evidence type="ECO:0000259" key="1">
    <source>
        <dbReference type="Pfam" id="PF00425"/>
    </source>
</evidence>
<feature type="domain" description="Anthranilate synthase component I N-terminal" evidence="2">
    <location>
        <begin position="52"/>
        <end position="178"/>
    </location>
</feature>
<dbReference type="AlphaFoldDB" id="A0A2L1TUX4"/>
<evidence type="ECO:0000313" key="4">
    <source>
        <dbReference type="Proteomes" id="UP000239833"/>
    </source>
</evidence>
<evidence type="ECO:0000259" key="2">
    <source>
        <dbReference type="Pfam" id="PF04715"/>
    </source>
</evidence>
<feature type="domain" description="Chorismate-utilising enzyme C-terminal" evidence="1">
    <location>
        <begin position="262"/>
        <end position="515"/>
    </location>
</feature>
<dbReference type="SUPFAM" id="SSF56322">
    <property type="entry name" value="ADC synthase"/>
    <property type="match status" value="1"/>
</dbReference>